<proteinExistence type="predicted"/>
<gene>
    <name evidence="9" type="ORF">FHX75_111689</name>
</gene>
<feature type="transmembrane region" description="Helical" evidence="7">
    <location>
        <begin position="175"/>
        <end position="203"/>
    </location>
</feature>
<dbReference type="OrthoDB" id="145388at2"/>
<dbReference type="GO" id="GO:0022857">
    <property type="term" value="F:transmembrane transporter activity"/>
    <property type="evidence" value="ECO:0007669"/>
    <property type="project" value="InterPro"/>
</dbReference>
<feature type="transmembrane region" description="Helical" evidence="7">
    <location>
        <begin position="325"/>
        <end position="348"/>
    </location>
</feature>
<dbReference type="GO" id="GO:0005886">
    <property type="term" value="C:plasma membrane"/>
    <property type="evidence" value="ECO:0007669"/>
    <property type="project" value="UniProtKB-SubCell"/>
</dbReference>
<keyword evidence="5 7" id="KW-1133">Transmembrane helix</keyword>
<dbReference type="Proteomes" id="UP000319927">
    <property type="component" value="Unassembled WGS sequence"/>
</dbReference>
<dbReference type="PANTHER" id="PTHR23513:SF6">
    <property type="entry name" value="MAJOR FACILITATOR SUPERFAMILY ASSOCIATED DOMAIN-CONTAINING PROTEIN"/>
    <property type="match status" value="1"/>
</dbReference>
<keyword evidence="2" id="KW-0813">Transport</keyword>
<feature type="transmembrane region" description="Helical" evidence="7">
    <location>
        <begin position="61"/>
        <end position="79"/>
    </location>
</feature>
<evidence type="ECO:0000256" key="6">
    <source>
        <dbReference type="ARBA" id="ARBA00023136"/>
    </source>
</evidence>
<protein>
    <submittedName>
        <fullName evidence="9">Fucose permease</fullName>
    </submittedName>
</protein>
<dbReference type="RefSeq" id="WP_154937835.1">
    <property type="nucleotide sequence ID" value="NZ_VIXA01000001.1"/>
</dbReference>
<feature type="transmembrane region" description="Helical" evidence="7">
    <location>
        <begin position="301"/>
        <end position="319"/>
    </location>
</feature>
<dbReference type="CDD" id="cd06173">
    <property type="entry name" value="MFS_MefA_like"/>
    <property type="match status" value="1"/>
</dbReference>
<feature type="transmembrane region" description="Helical" evidence="7">
    <location>
        <begin position="237"/>
        <end position="261"/>
    </location>
</feature>
<evidence type="ECO:0000256" key="4">
    <source>
        <dbReference type="ARBA" id="ARBA00022692"/>
    </source>
</evidence>
<reference evidence="9 10" key="1">
    <citation type="submission" date="2019-06" db="EMBL/GenBank/DDBJ databases">
        <title>Sequencing the genomes of 1000 actinobacteria strains.</title>
        <authorList>
            <person name="Klenk H.-P."/>
        </authorList>
    </citation>
    <scope>NUCLEOTIDE SEQUENCE [LARGE SCALE GENOMIC DNA]</scope>
    <source>
        <strain evidence="9 10">DSM 102131</strain>
    </source>
</reference>
<dbReference type="EMBL" id="VIXA01000001">
    <property type="protein sequence ID" value="TWG28537.1"/>
    <property type="molecule type" value="Genomic_DNA"/>
</dbReference>
<dbReference type="InterPro" id="IPR036259">
    <property type="entry name" value="MFS_trans_sf"/>
</dbReference>
<feature type="domain" description="Major facilitator superfamily (MFS) profile" evidence="8">
    <location>
        <begin position="232"/>
        <end position="424"/>
    </location>
</feature>
<evidence type="ECO:0000313" key="9">
    <source>
        <dbReference type="EMBL" id="TWG28537.1"/>
    </source>
</evidence>
<feature type="transmembrane region" description="Helical" evidence="7">
    <location>
        <begin position="394"/>
        <end position="414"/>
    </location>
</feature>
<dbReference type="PANTHER" id="PTHR23513">
    <property type="entry name" value="INTEGRAL MEMBRANE EFFLUX PROTEIN-RELATED"/>
    <property type="match status" value="1"/>
</dbReference>
<comment type="caution">
    <text evidence="9">The sequence shown here is derived from an EMBL/GenBank/DDBJ whole genome shotgun (WGS) entry which is preliminary data.</text>
</comment>
<keyword evidence="4 7" id="KW-0812">Transmembrane</keyword>
<evidence type="ECO:0000313" key="10">
    <source>
        <dbReference type="Proteomes" id="UP000319927"/>
    </source>
</evidence>
<accession>A0A561WXD6</accession>
<evidence type="ECO:0000256" key="5">
    <source>
        <dbReference type="ARBA" id="ARBA00022989"/>
    </source>
</evidence>
<evidence type="ECO:0000256" key="2">
    <source>
        <dbReference type="ARBA" id="ARBA00022448"/>
    </source>
</evidence>
<feature type="transmembrane region" description="Helical" evidence="7">
    <location>
        <begin position="267"/>
        <end position="289"/>
    </location>
</feature>
<feature type="transmembrane region" description="Helical" evidence="7">
    <location>
        <begin position="119"/>
        <end position="141"/>
    </location>
</feature>
<feature type="transmembrane region" description="Helical" evidence="7">
    <location>
        <begin position="91"/>
        <end position="112"/>
    </location>
</feature>
<dbReference type="InterPro" id="IPR020846">
    <property type="entry name" value="MFS_dom"/>
</dbReference>
<name>A0A561WXD6_9ACTN</name>
<dbReference type="PROSITE" id="PS50850">
    <property type="entry name" value="MFS"/>
    <property type="match status" value="1"/>
</dbReference>
<feature type="transmembrane region" description="Helical" evidence="7">
    <location>
        <begin position="368"/>
        <end position="388"/>
    </location>
</feature>
<comment type="subcellular location">
    <subcellularLocation>
        <location evidence="1">Cell membrane</location>
        <topology evidence="1">Multi-pass membrane protein</topology>
    </subcellularLocation>
</comment>
<evidence type="ECO:0000259" key="8">
    <source>
        <dbReference type="PROSITE" id="PS50850"/>
    </source>
</evidence>
<keyword evidence="3" id="KW-1003">Cell membrane</keyword>
<dbReference type="AlphaFoldDB" id="A0A561WXD6"/>
<keyword evidence="10" id="KW-1185">Reference proteome</keyword>
<evidence type="ECO:0000256" key="3">
    <source>
        <dbReference type="ARBA" id="ARBA00022475"/>
    </source>
</evidence>
<evidence type="ECO:0000256" key="1">
    <source>
        <dbReference type="ARBA" id="ARBA00004651"/>
    </source>
</evidence>
<keyword evidence="6 7" id="KW-0472">Membrane</keyword>
<dbReference type="SUPFAM" id="SSF103473">
    <property type="entry name" value="MFS general substrate transporter"/>
    <property type="match status" value="1"/>
</dbReference>
<organism evidence="9 10">
    <name type="scientific">Micromonospora palomenae</name>
    <dbReference type="NCBI Taxonomy" id="1461247"/>
    <lineage>
        <taxon>Bacteria</taxon>
        <taxon>Bacillati</taxon>
        <taxon>Actinomycetota</taxon>
        <taxon>Actinomycetes</taxon>
        <taxon>Micromonosporales</taxon>
        <taxon>Micromonosporaceae</taxon>
        <taxon>Micromonospora</taxon>
    </lineage>
</organism>
<evidence type="ECO:0000256" key="7">
    <source>
        <dbReference type="SAM" id="Phobius"/>
    </source>
</evidence>
<dbReference type="Gene3D" id="1.20.1250.20">
    <property type="entry name" value="MFS general substrate transporter like domains"/>
    <property type="match status" value="1"/>
</dbReference>
<dbReference type="InterPro" id="IPR010290">
    <property type="entry name" value="TM_effector"/>
</dbReference>
<sequence length="424" mass="43943">MTGTGTLPQRPTAARRGGLFWHRDFRLLWTAEASSKLGSSVTSVAMPLVAVATLDATAFEAATLYAASWLPWLIIGLPAGAWVDRLPRRPVLIACDLASTLLFLSVPVAAWLDVLTIGHLLAVALGAGTATVFFQTAYQAYLPSLLDPHELAEGIAKLQGTESAMQVAGPGVAGLLAQLAGAVTAVLLDALSFAASALCLWAIRFREPRAPRPAAASLSRQIAEGIRYVARDPYLRVLTVFGAASNIGLIGYQSLLVVFLVRDVGVGAGAVGGLLAAISCGGVLGAAVATPISRRFGTARAVVFSNVGALPFGLLIPLTGPGWRLALLVTGGLVIGVGVVAGNVIKGVFRQRYTPAHLLGRVVVSMQFLNYGAIPVGGLIAGTLGAALGTRPAMWIMTGTLALTGLILLVGPIGRRRDLPERPE</sequence>
<dbReference type="Pfam" id="PF05977">
    <property type="entry name" value="MFS_3"/>
    <property type="match status" value="1"/>
</dbReference>